<evidence type="ECO:0000313" key="1">
    <source>
        <dbReference type="EMBL" id="CAB3756153.1"/>
    </source>
</evidence>
<name>A0A6J5DQG5_9BURK</name>
<proteinExistence type="predicted"/>
<dbReference type="Proteomes" id="UP000494363">
    <property type="component" value="Unassembled WGS sequence"/>
</dbReference>
<reference evidence="1 2" key="1">
    <citation type="submission" date="2020-04" db="EMBL/GenBank/DDBJ databases">
        <authorList>
            <person name="De Canck E."/>
        </authorList>
    </citation>
    <scope>NUCLEOTIDE SEQUENCE [LARGE SCALE GENOMIC DNA]</scope>
    <source>
        <strain evidence="1 2">LMG 29542</strain>
    </source>
</reference>
<sequence length="82" mass="8715">MTERETDTTGTAAMITPYIPVVTPYLLLASMMMNTAAESLNNPRGKGRGAIAIAIGSPACQPGRLRSDRTAHAANMNAFETF</sequence>
<accession>A0A6J5DQG5</accession>
<evidence type="ECO:0000313" key="2">
    <source>
        <dbReference type="Proteomes" id="UP000494363"/>
    </source>
</evidence>
<organism evidence="1 2">
    <name type="scientific">Paraburkholderia humisilvae</name>
    <dbReference type="NCBI Taxonomy" id="627669"/>
    <lineage>
        <taxon>Bacteria</taxon>
        <taxon>Pseudomonadati</taxon>
        <taxon>Pseudomonadota</taxon>
        <taxon>Betaproteobacteria</taxon>
        <taxon>Burkholderiales</taxon>
        <taxon>Burkholderiaceae</taxon>
        <taxon>Paraburkholderia</taxon>
    </lineage>
</organism>
<keyword evidence="2" id="KW-1185">Reference proteome</keyword>
<gene>
    <name evidence="1" type="ORF">LMG29542_02789</name>
</gene>
<dbReference type="EMBL" id="CADIKH010000011">
    <property type="protein sequence ID" value="CAB3756153.1"/>
    <property type="molecule type" value="Genomic_DNA"/>
</dbReference>
<dbReference type="AlphaFoldDB" id="A0A6J5DQG5"/>
<protein>
    <submittedName>
        <fullName evidence="1">Uncharacterized protein</fullName>
    </submittedName>
</protein>